<dbReference type="PANTHER" id="PTHR43405">
    <property type="entry name" value="GLYCOSYL HYDROLASE DIGH"/>
    <property type="match status" value="1"/>
</dbReference>
<feature type="region of interest" description="Disordered" evidence="2">
    <location>
        <begin position="145"/>
        <end position="175"/>
    </location>
</feature>
<keyword evidence="1" id="KW-0732">Signal</keyword>
<name>A0A2Z4Y416_SUMC1</name>
<sequence>MVRTIGRLILLLVSLLILTSRSQAEERILWFSIGDGVTNTTNMQNAINFAVANNFNAICFLARYRANAYYIPNRDYSTYPNPEPNQSGGAGDSLQFMIDRAHEAGLRVYAAFSCFLVTDGSDTYPSFLPSGSVIWIYKDVTAPNATNDTTYNPDPGYPRATTTSDTPEGLWADPGRNDVQTYTRNVLKDLVQNYDIDGIILDRIRYPGDALPHRNEAYGYNPQALADMGLTNPGPGSTAFINARRQAIANFISAARADVHAMKPWIIFGAAPVVYGTSLTDTYSTVFQYFPLWNTMSNSDHVNGLGILDMIAPQYYRSTASANAALMDLAKPDVTNMSHQATLYTGTEPAAEMAQSICDTRNASRGMTGFGIFSYNGVSASGFMSTLNATATSPCGTGVMASASPLVNYTLKVNWDSVKPNNITNLTADVSQPGRVRLTWSTPAAASDGDVPARYLVYRSTSTPVKLYYANLVNKNFVVTGNEFIDDGSKGLTAGTYYYKVIPVDDYNNKGDSNTVGPVTPSFPEFIVESRSGGQNYTKYSEISGDWQNSTSKSTASGVTSGIGSRFATLDTKNDVARFTLAGIPGVPAGQHYYKIYYTTNNVSSTNCMNCTYRVRTASGVVSGTFDVIPANTGNTWYQVGGVFLLDSSNAYFEVDSSSSTTTPNGTNTRLPTDAVKFSFVEYHPVTLSHFTLE</sequence>
<proteinExistence type="predicted"/>
<dbReference type="GO" id="GO:0016787">
    <property type="term" value="F:hydrolase activity"/>
    <property type="evidence" value="ECO:0007669"/>
    <property type="project" value="UniProtKB-KW"/>
</dbReference>
<organism evidence="4 5">
    <name type="scientific">Sumerlaea chitinivorans</name>
    <dbReference type="NCBI Taxonomy" id="2250252"/>
    <lineage>
        <taxon>Bacteria</taxon>
        <taxon>Candidatus Sumerlaeota</taxon>
        <taxon>Candidatus Sumerlaeia</taxon>
        <taxon>Candidatus Sumerlaeales</taxon>
        <taxon>Candidatus Sumerlaeaceae</taxon>
        <taxon>Candidatus Sumerlaea</taxon>
    </lineage>
</organism>
<dbReference type="InterPro" id="IPR003790">
    <property type="entry name" value="GHL10"/>
</dbReference>
<evidence type="ECO:0000256" key="1">
    <source>
        <dbReference type="ARBA" id="ARBA00022729"/>
    </source>
</evidence>
<dbReference type="Proteomes" id="UP000262583">
    <property type="component" value="Chromosome"/>
</dbReference>
<evidence type="ECO:0000313" key="5">
    <source>
        <dbReference type="Proteomes" id="UP000262583"/>
    </source>
</evidence>
<dbReference type="InterPro" id="IPR017853">
    <property type="entry name" value="GH"/>
</dbReference>
<evidence type="ECO:0000259" key="3">
    <source>
        <dbReference type="Pfam" id="PF02638"/>
    </source>
</evidence>
<keyword evidence="4" id="KW-0378">Hydrolase</keyword>
<dbReference type="AlphaFoldDB" id="A0A2Z4Y416"/>
<dbReference type="Gene3D" id="3.20.20.80">
    <property type="entry name" value="Glycosidases"/>
    <property type="match status" value="1"/>
</dbReference>
<dbReference type="InterPro" id="IPR052177">
    <property type="entry name" value="Divisome_Glycosyl_Hydrolase"/>
</dbReference>
<protein>
    <submittedName>
        <fullName evidence="4">Glycosyl hydrolase-like 10</fullName>
    </submittedName>
</protein>
<gene>
    <name evidence="4" type="ORF">BRCON_1180</name>
</gene>
<dbReference type="Gene3D" id="2.60.40.10">
    <property type="entry name" value="Immunoglobulins"/>
    <property type="match status" value="1"/>
</dbReference>
<accession>A0A2Z4Y416</accession>
<reference evidence="4 5" key="1">
    <citation type="submission" date="2018-05" db="EMBL/GenBank/DDBJ databases">
        <title>A metagenomic window into the 2 km-deep terrestrial subsurface aquifer revealed taxonomically and functionally diverse microbial community comprising novel uncultured bacterial lineages.</title>
        <authorList>
            <person name="Kadnikov V.V."/>
            <person name="Mardanov A.V."/>
            <person name="Beletsky A.V."/>
            <person name="Banks D."/>
            <person name="Pimenov N.V."/>
            <person name="Frank Y.A."/>
            <person name="Karnachuk O.V."/>
            <person name="Ravin N.V."/>
        </authorList>
    </citation>
    <scope>NUCLEOTIDE SEQUENCE [LARGE SCALE GENOMIC DNA]</scope>
    <source>
        <strain evidence="4">BY</strain>
    </source>
</reference>
<dbReference type="EMBL" id="CP030759">
    <property type="protein sequence ID" value="AXA35957.1"/>
    <property type="molecule type" value="Genomic_DNA"/>
</dbReference>
<evidence type="ECO:0000313" key="4">
    <source>
        <dbReference type="EMBL" id="AXA35957.1"/>
    </source>
</evidence>
<dbReference type="SUPFAM" id="SSF51445">
    <property type="entry name" value="(Trans)glycosidases"/>
    <property type="match status" value="1"/>
</dbReference>
<evidence type="ECO:0000256" key="2">
    <source>
        <dbReference type="SAM" id="MobiDB-lite"/>
    </source>
</evidence>
<feature type="domain" description="Glycosyl hydrolase-like 10" evidence="3">
    <location>
        <begin position="40"/>
        <end position="346"/>
    </location>
</feature>
<dbReference type="InterPro" id="IPR013783">
    <property type="entry name" value="Ig-like_fold"/>
</dbReference>
<dbReference type="KEGG" id="schv:BRCON_1180"/>
<dbReference type="Pfam" id="PF02638">
    <property type="entry name" value="GHL10"/>
    <property type="match status" value="1"/>
</dbReference>
<dbReference type="PANTHER" id="PTHR43405:SF1">
    <property type="entry name" value="GLYCOSYL HYDROLASE DIGH"/>
    <property type="match status" value="1"/>
</dbReference>